<dbReference type="HOGENOM" id="CLU_405699_0_0_1"/>
<feature type="transmembrane region" description="Helical" evidence="1">
    <location>
        <begin position="332"/>
        <end position="356"/>
    </location>
</feature>
<dbReference type="Proteomes" id="UP000013827">
    <property type="component" value="Unassembled WGS sequence"/>
</dbReference>
<reference evidence="2" key="2">
    <citation type="submission" date="2024-10" db="UniProtKB">
        <authorList>
            <consortium name="EnsemblProtists"/>
        </authorList>
    </citation>
    <scope>IDENTIFICATION</scope>
</reference>
<feature type="transmembrane region" description="Helical" evidence="1">
    <location>
        <begin position="250"/>
        <end position="268"/>
    </location>
</feature>
<keyword evidence="1" id="KW-1133">Transmembrane helix</keyword>
<evidence type="ECO:0008006" key="4">
    <source>
        <dbReference type="Google" id="ProtNLM"/>
    </source>
</evidence>
<evidence type="ECO:0000313" key="3">
    <source>
        <dbReference type="Proteomes" id="UP000013827"/>
    </source>
</evidence>
<keyword evidence="3" id="KW-1185">Reference proteome</keyword>
<protein>
    <recommendedName>
        <fullName evidence="4">Heterokaryon incompatibility domain-containing protein</fullName>
    </recommendedName>
</protein>
<reference evidence="3" key="1">
    <citation type="journal article" date="2013" name="Nature">
        <title>Pan genome of the phytoplankton Emiliania underpins its global distribution.</title>
        <authorList>
            <person name="Read B.A."/>
            <person name="Kegel J."/>
            <person name="Klute M.J."/>
            <person name="Kuo A."/>
            <person name="Lefebvre S.C."/>
            <person name="Maumus F."/>
            <person name="Mayer C."/>
            <person name="Miller J."/>
            <person name="Monier A."/>
            <person name="Salamov A."/>
            <person name="Young J."/>
            <person name="Aguilar M."/>
            <person name="Claverie J.M."/>
            <person name="Frickenhaus S."/>
            <person name="Gonzalez K."/>
            <person name="Herman E.K."/>
            <person name="Lin Y.C."/>
            <person name="Napier J."/>
            <person name="Ogata H."/>
            <person name="Sarno A.F."/>
            <person name="Shmutz J."/>
            <person name="Schroeder D."/>
            <person name="de Vargas C."/>
            <person name="Verret F."/>
            <person name="von Dassow P."/>
            <person name="Valentin K."/>
            <person name="Van de Peer Y."/>
            <person name="Wheeler G."/>
            <person name="Dacks J.B."/>
            <person name="Delwiche C.F."/>
            <person name="Dyhrman S.T."/>
            <person name="Glockner G."/>
            <person name="John U."/>
            <person name="Richards T."/>
            <person name="Worden A.Z."/>
            <person name="Zhang X."/>
            <person name="Grigoriev I.V."/>
            <person name="Allen A.E."/>
            <person name="Bidle K."/>
            <person name="Borodovsky M."/>
            <person name="Bowler C."/>
            <person name="Brownlee C."/>
            <person name="Cock J.M."/>
            <person name="Elias M."/>
            <person name="Gladyshev V.N."/>
            <person name="Groth M."/>
            <person name="Guda C."/>
            <person name="Hadaegh A."/>
            <person name="Iglesias-Rodriguez M.D."/>
            <person name="Jenkins J."/>
            <person name="Jones B.M."/>
            <person name="Lawson T."/>
            <person name="Leese F."/>
            <person name="Lindquist E."/>
            <person name="Lobanov A."/>
            <person name="Lomsadze A."/>
            <person name="Malik S.B."/>
            <person name="Marsh M.E."/>
            <person name="Mackinder L."/>
            <person name="Mock T."/>
            <person name="Mueller-Roeber B."/>
            <person name="Pagarete A."/>
            <person name="Parker M."/>
            <person name="Probert I."/>
            <person name="Quesneville H."/>
            <person name="Raines C."/>
            <person name="Rensing S.A."/>
            <person name="Riano-Pachon D.M."/>
            <person name="Richier S."/>
            <person name="Rokitta S."/>
            <person name="Shiraiwa Y."/>
            <person name="Soanes D.M."/>
            <person name="van der Giezen M."/>
            <person name="Wahlund T.M."/>
            <person name="Williams B."/>
            <person name="Wilson W."/>
            <person name="Wolfe G."/>
            <person name="Wurch L.L."/>
        </authorList>
    </citation>
    <scope>NUCLEOTIDE SEQUENCE</scope>
</reference>
<proteinExistence type="predicted"/>
<dbReference type="AlphaFoldDB" id="A0A0D3JAT7"/>
<dbReference type="GeneID" id="17266169"/>
<accession>A0A0D3JAT7</accession>
<evidence type="ECO:0000256" key="1">
    <source>
        <dbReference type="SAM" id="Phobius"/>
    </source>
</evidence>
<dbReference type="EnsemblProtists" id="EOD20622">
    <property type="protein sequence ID" value="EOD20622"/>
    <property type="gene ID" value="EMIHUDRAFT_208588"/>
</dbReference>
<dbReference type="PaxDb" id="2903-EOD20622"/>
<sequence>MGLFTLALAAAPLGASLVAICLSQACVWKRRRMHANERLDTQLDELQSRLREALAVDRAVRLRTTAISLSLSWACLCLSSSSLESRRVDHTTYNATHWDYGRTLVDFLNHLESGYSAEQKRMRKDNALGELVRKADFDHGGGSGLGPVRDSYYGDYGVHKLPDGHGWIQAYAPGDGVSTEVVVYSSNGDAEFTAAIGQHDYRRGRQLGGLLTHCEVRFTVAQSTCRQWATEKPLIANFVGPAGVAWLPPRLLACLLGAVWPFFMLLALRPIDTAFVRTHLRAWSREGPQEHPRLFKIGVAVFGNLMSQHFALIPLYQLGRHHGMPSQMLRAVFAYVWVSLAYGFLLWAAYHFAAALSLPPRRAISVAWTTFATCLRWSSRITLGYLGFDFAILWVDRGAVPPDLSPYVMMAVFHARALTRVVGADLLARVLTPSVRGRLFRAVGGFGQPASSRGLAAIAALVTPALNGWSARRWCSALRRTGRGSVEANVLAAAGRFRGLPWSALEAHHLSSSLGSAELSAAAAPVELGGVDAFISHSWSDDGDAKFMALSRWAAEFEQHAGREPVLWLDKACIDQDDIDASLLGLPIYVSGCTRLLVLDGPTYSTRLWCIMEIFCFVVLGGSQNDIEVLPLGAPTPGRKTIHVADQDAGRVEICHTAAWPHPPRGERDRERLLGAIEAAYGDTEPFDAAAAGAGGRRRVLFASGRVHLLDLRLEFATQ</sequence>
<dbReference type="RefSeq" id="XP_005773051.1">
    <property type="nucleotide sequence ID" value="XM_005772994.1"/>
</dbReference>
<dbReference type="KEGG" id="ehx:EMIHUDRAFT_208588"/>
<name>A0A0D3JAT7_EMIH1</name>
<feature type="transmembrane region" description="Helical" evidence="1">
    <location>
        <begin position="294"/>
        <end position="312"/>
    </location>
</feature>
<organism evidence="2 3">
    <name type="scientific">Emiliania huxleyi (strain CCMP1516)</name>
    <dbReference type="NCBI Taxonomy" id="280463"/>
    <lineage>
        <taxon>Eukaryota</taxon>
        <taxon>Haptista</taxon>
        <taxon>Haptophyta</taxon>
        <taxon>Prymnesiophyceae</taxon>
        <taxon>Isochrysidales</taxon>
        <taxon>Noelaerhabdaceae</taxon>
        <taxon>Emiliania</taxon>
    </lineage>
</organism>
<evidence type="ECO:0000313" key="2">
    <source>
        <dbReference type="EnsemblProtists" id="EOD20622"/>
    </source>
</evidence>
<keyword evidence="1" id="KW-0472">Membrane</keyword>
<keyword evidence="1" id="KW-0812">Transmembrane</keyword>